<evidence type="ECO:0000259" key="13">
    <source>
        <dbReference type="Pfam" id="PF08263"/>
    </source>
</evidence>
<dbReference type="Gramene" id="KCW66844">
    <property type="protein sequence ID" value="KCW66844"/>
    <property type="gene ID" value="EUGRSUZ_F00607"/>
</dbReference>
<evidence type="ECO:0000256" key="7">
    <source>
        <dbReference type="ARBA" id="ARBA00022737"/>
    </source>
</evidence>
<dbReference type="Pfam" id="PF08263">
    <property type="entry name" value="LRRNT_2"/>
    <property type="match status" value="1"/>
</dbReference>
<dbReference type="PANTHER" id="PTHR48060">
    <property type="entry name" value="DNA DAMAGE-REPAIR/TOLERATION PROTEIN DRT100"/>
    <property type="match status" value="1"/>
</dbReference>
<proteinExistence type="inferred from homology"/>
<dbReference type="SMART" id="SM00369">
    <property type="entry name" value="LRR_TYP"/>
    <property type="match status" value="7"/>
</dbReference>
<dbReference type="SUPFAM" id="SSF52058">
    <property type="entry name" value="L domain-like"/>
    <property type="match status" value="2"/>
</dbReference>
<evidence type="ECO:0000256" key="8">
    <source>
        <dbReference type="ARBA" id="ARBA00022989"/>
    </source>
</evidence>
<keyword evidence="11" id="KW-0325">Glycoprotein</keyword>
<dbReference type="GO" id="GO:0005886">
    <property type="term" value="C:plasma membrane"/>
    <property type="evidence" value="ECO:0007669"/>
    <property type="project" value="UniProtKB-SubCell"/>
</dbReference>
<keyword evidence="9 12" id="KW-0472">Membrane</keyword>
<protein>
    <recommendedName>
        <fullName evidence="13">Leucine-rich repeat-containing N-terminal plant-type domain-containing protein</fullName>
    </recommendedName>
</protein>
<evidence type="ECO:0000256" key="3">
    <source>
        <dbReference type="ARBA" id="ARBA00022475"/>
    </source>
</evidence>
<keyword evidence="7" id="KW-0677">Repeat</keyword>
<evidence type="ECO:0000256" key="2">
    <source>
        <dbReference type="ARBA" id="ARBA00009592"/>
    </source>
</evidence>
<dbReference type="EMBL" id="KK198758">
    <property type="protein sequence ID" value="KCW66844.1"/>
    <property type="molecule type" value="Genomic_DNA"/>
</dbReference>
<name>A0A059BLC7_EUCGR</name>
<dbReference type="PRINTS" id="PR00019">
    <property type="entry name" value="LEURICHRPT"/>
</dbReference>
<keyword evidence="3" id="KW-1003">Cell membrane</keyword>
<gene>
    <name evidence="14" type="ORF">EUGRSUZ_F00607</name>
</gene>
<dbReference type="PANTHER" id="PTHR48060:SF21">
    <property type="entry name" value="L DOMAIN-LIKE PROTEIN"/>
    <property type="match status" value="1"/>
</dbReference>
<comment type="similarity">
    <text evidence="2">Belongs to the RLP family.</text>
</comment>
<evidence type="ECO:0000256" key="6">
    <source>
        <dbReference type="ARBA" id="ARBA00022729"/>
    </source>
</evidence>
<keyword evidence="6" id="KW-0732">Signal</keyword>
<keyword evidence="10" id="KW-0675">Receptor</keyword>
<dbReference type="Gene3D" id="3.80.10.10">
    <property type="entry name" value="Ribonuclease Inhibitor"/>
    <property type="match status" value="3"/>
</dbReference>
<dbReference type="FunFam" id="3.80.10.10:FF:000041">
    <property type="entry name" value="LRR receptor-like serine/threonine-protein kinase ERECTA"/>
    <property type="match status" value="1"/>
</dbReference>
<evidence type="ECO:0000256" key="4">
    <source>
        <dbReference type="ARBA" id="ARBA00022614"/>
    </source>
</evidence>
<keyword evidence="4" id="KW-0433">Leucine-rich repeat</keyword>
<dbReference type="InterPro" id="IPR032675">
    <property type="entry name" value="LRR_dom_sf"/>
</dbReference>
<keyword evidence="8 12" id="KW-1133">Transmembrane helix</keyword>
<dbReference type="InParanoid" id="A0A059BLC7"/>
<evidence type="ECO:0000256" key="10">
    <source>
        <dbReference type="ARBA" id="ARBA00023170"/>
    </source>
</evidence>
<dbReference type="InterPro" id="IPR053211">
    <property type="entry name" value="DNA_repair-toleration"/>
</dbReference>
<accession>A0A059BLC7</accession>
<reference evidence="14" key="1">
    <citation type="submission" date="2013-07" db="EMBL/GenBank/DDBJ databases">
        <title>The genome of Eucalyptus grandis.</title>
        <authorList>
            <person name="Schmutz J."/>
            <person name="Hayes R."/>
            <person name="Myburg A."/>
            <person name="Tuskan G."/>
            <person name="Grattapaglia D."/>
            <person name="Rokhsar D.S."/>
        </authorList>
    </citation>
    <scope>NUCLEOTIDE SEQUENCE</scope>
    <source>
        <tissue evidence="14">Leaf extractions</tissue>
    </source>
</reference>
<sequence>MLYPTTSSWNKDVDHCFWGGVTCDDAGNVISVNLTCVCPFGTLNSQSFLLLPQLEVLVLPSCNLTEFPSFLNSSKGLKFLNLTSNSIRGAIPGWFWEISTLAHLDLSNNLLNGSIQQLHRMQLLDIDIRNNSFQGPLPIPSSSTSYLDASNNGFNGEIPFSICQSSSLDVLNLSNNNLSGNIPPCFDRLPYLSILDLSRNKLQGSLPRSLVNCFNLNSLFLGVFLNTLLVVIDLSNNNFGGSIPLPSPMTSYYSIASNKIIGKIPSWICNASKLKVIDLSNNSLTGSLPQCLINFSTDLSILNLRRNHLEGTIPQSFSSRNSLTTLDLSRNRFEGTLPRSLVECKYLEVLDLSNNKIEDAFPKWLGTLPNLKVLVLSSNNFKGSLDIPWGAHLFSNLHILDLSNNNFGGSLPADMIMNLEAMINSEISSDTSLYMTQSFRNASYENSVTVTLKGQKIELMKILTIYTIIDLSNNSFQGDIPEFIGHLHSLIGLNLSHNHFASSIPLSLGNLTNLGWLDLSSNKLSGEIPRNLGDLASLGYLNLSKNQLTGRIPQDRHLDTFSNDSFSGNPNLCGLPLSKACPGDVQSPPPSSSSNFDHSGDESWFTQYATWIGYASGIVIGISISYISFVIGRPKWLAQGVRKLEKRAAQWMEKPKRKGIKFH</sequence>
<dbReference type="InterPro" id="IPR013210">
    <property type="entry name" value="LRR_N_plant-typ"/>
</dbReference>
<evidence type="ECO:0000256" key="9">
    <source>
        <dbReference type="ARBA" id="ARBA00023136"/>
    </source>
</evidence>
<evidence type="ECO:0000256" key="5">
    <source>
        <dbReference type="ARBA" id="ARBA00022692"/>
    </source>
</evidence>
<dbReference type="InterPro" id="IPR003591">
    <property type="entry name" value="Leu-rich_rpt_typical-subtyp"/>
</dbReference>
<keyword evidence="5 12" id="KW-0812">Transmembrane</keyword>
<dbReference type="FunFam" id="3.80.10.10:FF:000095">
    <property type="entry name" value="LRR receptor-like serine/threonine-protein kinase GSO1"/>
    <property type="match status" value="1"/>
</dbReference>
<dbReference type="FunFam" id="3.80.10.10:FF:000111">
    <property type="entry name" value="LRR receptor-like serine/threonine-protein kinase ERECTA"/>
    <property type="match status" value="1"/>
</dbReference>
<dbReference type="OMA" id="WICNASK"/>
<dbReference type="AlphaFoldDB" id="A0A059BLC7"/>
<comment type="subcellular location">
    <subcellularLocation>
        <location evidence="1">Cell membrane</location>
        <topology evidence="1">Single-pass type I membrane protein</topology>
    </subcellularLocation>
</comment>
<dbReference type="InterPro" id="IPR001611">
    <property type="entry name" value="Leu-rich_rpt"/>
</dbReference>
<organism evidence="14">
    <name type="scientific">Eucalyptus grandis</name>
    <name type="common">Flooded gum</name>
    <dbReference type="NCBI Taxonomy" id="71139"/>
    <lineage>
        <taxon>Eukaryota</taxon>
        <taxon>Viridiplantae</taxon>
        <taxon>Streptophyta</taxon>
        <taxon>Embryophyta</taxon>
        <taxon>Tracheophyta</taxon>
        <taxon>Spermatophyta</taxon>
        <taxon>Magnoliopsida</taxon>
        <taxon>eudicotyledons</taxon>
        <taxon>Gunneridae</taxon>
        <taxon>Pentapetalae</taxon>
        <taxon>rosids</taxon>
        <taxon>malvids</taxon>
        <taxon>Myrtales</taxon>
        <taxon>Myrtaceae</taxon>
        <taxon>Myrtoideae</taxon>
        <taxon>Eucalypteae</taxon>
        <taxon>Eucalyptus</taxon>
    </lineage>
</organism>
<evidence type="ECO:0000256" key="1">
    <source>
        <dbReference type="ARBA" id="ARBA00004251"/>
    </source>
</evidence>
<dbReference type="Pfam" id="PF13855">
    <property type="entry name" value="LRR_8"/>
    <property type="match status" value="3"/>
</dbReference>
<evidence type="ECO:0000256" key="11">
    <source>
        <dbReference type="ARBA" id="ARBA00023180"/>
    </source>
</evidence>
<feature type="transmembrane region" description="Helical" evidence="12">
    <location>
        <begin position="611"/>
        <end position="632"/>
    </location>
</feature>
<feature type="domain" description="Leucine-rich repeat-containing N-terminal plant-type" evidence="13">
    <location>
        <begin position="6"/>
        <end position="24"/>
    </location>
</feature>
<dbReference type="Pfam" id="PF00560">
    <property type="entry name" value="LRR_1"/>
    <property type="match status" value="5"/>
</dbReference>
<evidence type="ECO:0000256" key="12">
    <source>
        <dbReference type="SAM" id="Phobius"/>
    </source>
</evidence>
<evidence type="ECO:0000313" key="14">
    <source>
        <dbReference type="EMBL" id="KCW66844.1"/>
    </source>
</evidence>